<evidence type="ECO:0000313" key="5">
    <source>
        <dbReference type="EMBL" id="MEK8052905.1"/>
    </source>
</evidence>
<dbReference type="Pfam" id="PF13458">
    <property type="entry name" value="Peripla_BP_6"/>
    <property type="match status" value="1"/>
</dbReference>
<feature type="signal peptide" evidence="3">
    <location>
        <begin position="1"/>
        <end position="31"/>
    </location>
</feature>
<dbReference type="PANTHER" id="PTHR47235">
    <property type="entry name" value="BLR6548 PROTEIN"/>
    <property type="match status" value="1"/>
</dbReference>
<dbReference type="Proteomes" id="UP001365405">
    <property type="component" value="Unassembled WGS sequence"/>
</dbReference>
<dbReference type="SUPFAM" id="SSF53822">
    <property type="entry name" value="Periplasmic binding protein-like I"/>
    <property type="match status" value="1"/>
</dbReference>
<evidence type="ECO:0000256" key="2">
    <source>
        <dbReference type="ARBA" id="ARBA00022729"/>
    </source>
</evidence>
<reference evidence="5 6" key="1">
    <citation type="submission" date="2024-04" db="EMBL/GenBank/DDBJ databases">
        <title>Novel species of the genus Ideonella isolated from streams.</title>
        <authorList>
            <person name="Lu H."/>
        </authorList>
    </citation>
    <scope>NUCLEOTIDE SEQUENCE [LARGE SCALE GENOMIC DNA]</scope>
    <source>
        <strain evidence="5 6">DXS22W</strain>
    </source>
</reference>
<sequence>MSHPVRTTRRAHLLAIAAAATSALLPGVSQAQKKYDPGASDTEIKIGHTIPYSGPASAYGAQGKAIAAWFQKVNDEGGVNGRKLKLISMDDAYNPAKTVEAVRKLVEQDEVLFIGGALGTPQNAAIQKYLNAKKVPQLFVSSGASRWNDPKNFPYTMGIVPSYHTEGSIYAEHILKNKPGAKIAVLFQNDDFGKDYLKGFLDGLGDKAKTMVVGQQSYEVTDPTVDSQLVSLKATGADTFFNITTPKFAAQAIRKLPELGWKPVHYLASVSGAVSSTLKPAGLENSIGIITCTYLRDPADLEQANTPEVAAFTAWMKKYNPGADPTDMLYVSGQVIAQAMVEVLKKAGDNLTRENIMKVAASLDTALPMQYPGVNLKTSADDFAPVERMRPQRFNGTRYETFGPVMGR</sequence>
<proteinExistence type="inferred from homology"/>
<dbReference type="Gene3D" id="3.40.50.2300">
    <property type="match status" value="2"/>
</dbReference>
<evidence type="ECO:0000256" key="3">
    <source>
        <dbReference type="SAM" id="SignalP"/>
    </source>
</evidence>
<feature type="chain" id="PRO_5045728379" evidence="3">
    <location>
        <begin position="32"/>
        <end position="408"/>
    </location>
</feature>
<dbReference type="InterPro" id="IPR028082">
    <property type="entry name" value="Peripla_BP_I"/>
</dbReference>
<protein>
    <submittedName>
        <fullName evidence="5">ABC transporter substrate-binding protein</fullName>
    </submittedName>
</protein>
<comment type="similarity">
    <text evidence="1">Belongs to the leucine-binding protein family.</text>
</comment>
<accession>A0ABU9CQ91</accession>
<evidence type="ECO:0000259" key="4">
    <source>
        <dbReference type="Pfam" id="PF13458"/>
    </source>
</evidence>
<dbReference type="CDD" id="cd06343">
    <property type="entry name" value="PBP1_ABC_ligand_binding-like"/>
    <property type="match status" value="1"/>
</dbReference>
<gene>
    <name evidence="5" type="ORF">AACH10_21820</name>
</gene>
<dbReference type="InterPro" id="IPR028081">
    <property type="entry name" value="Leu-bd"/>
</dbReference>
<name>A0ABU9CQ91_9BURK</name>
<evidence type="ECO:0000313" key="6">
    <source>
        <dbReference type="Proteomes" id="UP001365405"/>
    </source>
</evidence>
<keyword evidence="6" id="KW-1185">Reference proteome</keyword>
<comment type="caution">
    <text evidence="5">The sequence shown here is derived from an EMBL/GenBank/DDBJ whole genome shotgun (WGS) entry which is preliminary data.</text>
</comment>
<dbReference type="RefSeq" id="WP_341412637.1">
    <property type="nucleotide sequence ID" value="NZ_JBBUTH010000010.1"/>
</dbReference>
<dbReference type="EMBL" id="JBBUTH010000010">
    <property type="protein sequence ID" value="MEK8052905.1"/>
    <property type="molecule type" value="Genomic_DNA"/>
</dbReference>
<keyword evidence="2 3" id="KW-0732">Signal</keyword>
<dbReference type="PANTHER" id="PTHR47235:SF1">
    <property type="entry name" value="BLR6548 PROTEIN"/>
    <property type="match status" value="1"/>
</dbReference>
<organism evidence="5 6">
    <name type="scientific">Pseudaquabacterium inlustre</name>
    <dbReference type="NCBI Taxonomy" id="2984192"/>
    <lineage>
        <taxon>Bacteria</taxon>
        <taxon>Pseudomonadati</taxon>
        <taxon>Pseudomonadota</taxon>
        <taxon>Betaproteobacteria</taxon>
        <taxon>Burkholderiales</taxon>
        <taxon>Sphaerotilaceae</taxon>
        <taxon>Pseudaquabacterium</taxon>
    </lineage>
</organism>
<evidence type="ECO:0000256" key="1">
    <source>
        <dbReference type="ARBA" id="ARBA00010062"/>
    </source>
</evidence>
<feature type="domain" description="Leucine-binding protein" evidence="4">
    <location>
        <begin position="43"/>
        <end position="395"/>
    </location>
</feature>